<dbReference type="Proteomes" id="UP000284706">
    <property type="component" value="Unassembled WGS sequence"/>
</dbReference>
<sequence length="704" mass="78725">MSISLNCLILGDDPDLMFAIKTTKTDDVETLKELIKAKKPTRLSHADAADLKLWKVSIPLLTLREDLENIDASLSDKQKLWPPSEALGSFFPDVPKKTLHVIVKAPAPPVVASGPSQLLTLTCFISGDSDDQIFMIEIPKDKTVDLLKERIKERWGPRLSHINSPDLNLWRVSFPIADLQSTDPKALGPKLRPERKLANLFSTEPDEDLIHIFVRLPGQGGPSRHSGPPPSAFKRPIISVDKLGGDRQKFCDTRSPDAPSNGGKPRTFLAAQKDPAQQIPCNRPTASSEALPLSLLHPIFGKFEDDADHCVPTKAEIDLALAFKEAMTDIYDTEHGRRVALQNVFSKDNISLNPSSMSSKIGQYTTDGDLASGRFRFLIAEMKNEVISGSAEPYFQAILYFLEATRKLATECVNSNLPCIFILVFGPYVAFAGATWTDRPTVQMLSPAIPCHYHVTDAKMEDMLVRHIAALRRAITALDEYYREYEANKLSITRNPIHPYPTSFKLEDGSDMHFTYSSQMPGRNLFFGHLKGDTETPICVKFVRHYCKEGHEFLAKRECAPTLHTVERLPGGMSMVVMDDISENYESLFTFLKSNAAYQSAEEHQEARDLLSDKVRARLVEFHQAGFVHGDLRDTNVMVRTLKRGGFKDGSFQIVDFDSSGRMDDEVRYPFTLNTHDIWRPPGATGGALIEAGHDMAMLDHIWD</sequence>
<dbReference type="STRING" id="231916.A0A409Y381"/>
<dbReference type="GO" id="GO:0043657">
    <property type="term" value="C:host cell"/>
    <property type="evidence" value="ECO:0007669"/>
    <property type="project" value="UniProtKB-SubCell"/>
</dbReference>
<protein>
    <recommendedName>
        <fullName evidence="4">Crinkler effector protein N-terminal domain-containing protein</fullName>
    </recommendedName>
</protein>
<evidence type="ECO:0000313" key="6">
    <source>
        <dbReference type="Proteomes" id="UP000284706"/>
    </source>
</evidence>
<evidence type="ECO:0000256" key="1">
    <source>
        <dbReference type="ARBA" id="ARBA00004340"/>
    </source>
</evidence>
<gene>
    <name evidence="5" type="ORF">CVT26_002798</name>
</gene>
<dbReference type="InterPro" id="IPR011009">
    <property type="entry name" value="Kinase-like_dom_sf"/>
</dbReference>
<evidence type="ECO:0000256" key="3">
    <source>
        <dbReference type="ARBA" id="ARBA00022525"/>
    </source>
</evidence>
<dbReference type="InParanoid" id="A0A409Y381"/>
<dbReference type="InterPro" id="IPR045379">
    <property type="entry name" value="Crinkler_N"/>
</dbReference>
<accession>A0A409Y381</accession>
<evidence type="ECO:0000256" key="2">
    <source>
        <dbReference type="ARBA" id="ARBA00004613"/>
    </source>
</evidence>
<name>A0A409Y381_9AGAR</name>
<dbReference type="SUPFAM" id="SSF56112">
    <property type="entry name" value="Protein kinase-like (PK-like)"/>
    <property type="match status" value="1"/>
</dbReference>
<comment type="subcellular location">
    <subcellularLocation>
        <location evidence="1">Host cell</location>
    </subcellularLocation>
    <subcellularLocation>
        <location evidence="2">Secreted</location>
    </subcellularLocation>
</comment>
<dbReference type="OrthoDB" id="3261131at2759"/>
<dbReference type="AlphaFoldDB" id="A0A409Y381"/>
<reference evidence="5 6" key="1">
    <citation type="journal article" date="2018" name="Evol. Lett.">
        <title>Horizontal gene cluster transfer increased hallucinogenic mushroom diversity.</title>
        <authorList>
            <person name="Reynolds H.T."/>
            <person name="Vijayakumar V."/>
            <person name="Gluck-Thaler E."/>
            <person name="Korotkin H.B."/>
            <person name="Matheny P.B."/>
            <person name="Slot J.C."/>
        </authorList>
    </citation>
    <scope>NUCLEOTIDE SEQUENCE [LARGE SCALE GENOMIC DNA]</scope>
    <source>
        <strain evidence="5 6">SRW20</strain>
    </source>
</reference>
<feature type="domain" description="Crinkler effector protein N-terminal" evidence="4">
    <location>
        <begin position="3"/>
        <end position="104"/>
    </location>
</feature>
<dbReference type="GO" id="GO:0005576">
    <property type="term" value="C:extracellular region"/>
    <property type="evidence" value="ECO:0007669"/>
    <property type="project" value="UniProtKB-SubCell"/>
</dbReference>
<comment type="caution">
    <text evidence="5">The sequence shown here is derived from an EMBL/GenBank/DDBJ whole genome shotgun (WGS) entry which is preliminary data.</text>
</comment>
<evidence type="ECO:0000259" key="4">
    <source>
        <dbReference type="Pfam" id="PF20147"/>
    </source>
</evidence>
<organism evidence="5 6">
    <name type="scientific">Gymnopilus dilepis</name>
    <dbReference type="NCBI Taxonomy" id="231916"/>
    <lineage>
        <taxon>Eukaryota</taxon>
        <taxon>Fungi</taxon>
        <taxon>Dikarya</taxon>
        <taxon>Basidiomycota</taxon>
        <taxon>Agaricomycotina</taxon>
        <taxon>Agaricomycetes</taxon>
        <taxon>Agaricomycetidae</taxon>
        <taxon>Agaricales</taxon>
        <taxon>Agaricineae</taxon>
        <taxon>Hymenogastraceae</taxon>
        <taxon>Gymnopilus</taxon>
    </lineage>
</organism>
<keyword evidence="6" id="KW-1185">Reference proteome</keyword>
<proteinExistence type="predicted"/>
<feature type="domain" description="Crinkler effector protein N-terminal" evidence="4">
    <location>
        <begin position="119"/>
        <end position="215"/>
    </location>
</feature>
<evidence type="ECO:0000313" key="5">
    <source>
        <dbReference type="EMBL" id="PPQ97450.1"/>
    </source>
</evidence>
<keyword evidence="3" id="KW-0964">Secreted</keyword>
<dbReference type="Pfam" id="PF20147">
    <property type="entry name" value="Crinkler"/>
    <property type="match status" value="2"/>
</dbReference>
<dbReference type="EMBL" id="NHYE01001247">
    <property type="protein sequence ID" value="PPQ97450.1"/>
    <property type="molecule type" value="Genomic_DNA"/>
</dbReference>